<proteinExistence type="predicted"/>
<evidence type="ECO:0000313" key="6">
    <source>
        <dbReference type="Proteomes" id="UP001321760"/>
    </source>
</evidence>
<keyword evidence="6" id="KW-1185">Reference proteome</keyword>
<sequence>MVLWAIASTILILGLALGLGLGFSLRHGPGVSPSKPSPTRAPIPSAVWQPKVGALWQIVLNQVLNIDDENPTVEPANVEVFDIDMYLHQNSTVVANLHRLGKKVICYFSAGTFEGDRPDSYRFQQSDLGDDLKDWPGERWLNLSSPSVRDIMASRVDIASQMGCDAIDPDNVDGYQNDNGLSLTSDDSVEFLDFLADKAATLNMAIGLKNAPDIIADALPLVQFAVNEQCAESDNCSPFGRFIKAGKPVFHIEYPRHAPSSVSSDESLDACTSRGSTSFSTIMKTMKVLGLRPFLLVPLYIYPSPGSWEPLFAAARLYPLQDFVVVVNPDNGPGCFHVPDHNYLSALSELSTLANVTILGYIYCSYGNRPLGEIETDLRIYRESSHEPPPRMTPRIDGVFVDEVPSEFEHIEYMSSISNTTTRTLRHSDVVRPLIIYNPGIFVQPAYYELADYVVVFENAASEWSSDYVRDNLALLAENLRSRSVAIAHSQGCVEEQQQFCNGVLAAGFAGHFSTGMPGYTRFCQHWENYIRDADEAASKGGEMRCRAPHEGHRASLS</sequence>
<dbReference type="PANTHER" id="PTHR35273:SF2">
    <property type="entry name" value="ALPHA-GALACTOSIDASE"/>
    <property type="match status" value="1"/>
</dbReference>
<dbReference type="Gene3D" id="3.20.20.70">
    <property type="entry name" value="Aldolase class I"/>
    <property type="match status" value="1"/>
</dbReference>
<dbReference type="EC" id="3.2.1.22" evidence="2"/>
<feature type="domain" description="Glycoside-hydrolase family GH114 TIM-barrel" evidence="4">
    <location>
        <begin position="56"/>
        <end position="288"/>
    </location>
</feature>
<gene>
    <name evidence="5" type="ORF">QBC34DRAFT_449903</name>
</gene>
<dbReference type="EMBL" id="MU865946">
    <property type="protein sequence ID" value="KAK4448005.1"/>
    <property type="molecule type" value="Genomic_DNA"/>
</dbReference>
<dbReference type="AlphaFoldDB" id="A0AAV9GJA1"/>
<evidence type="ECO:0000256" key="1">
    <source>
        <dbReference type="ARBA" id="ARBA00001255"/>
    </source>
</evidence>
<evidence type="ECO:0000256" key="2">
    <source>
        <dbReference type="ARBA" id="ARBA00012755"/>
    </source>
</evidence>
<evidence type="ECO:0000259" key="4">
    <source>
        <dbReference type="Pfam" id="PF03537"/>
    </source>
</evidence>
<organism evidence="5 6">
    <name type="scientific">Podospora aff. communis PSN243</name>
    <dbReference type="NCBI Taxonomy" id="3040156"/>
    <lineage>
        <taxon>Eukaryota</taxon>
        <taxon>Fungi</taxon>
        <taxon>Dikarya</taxon>
        <taxon>Ascomycota</taxon>
        <taxon>Pezizomycotina</taxon>
        <taxon>Sordariomycetes</taxon>
        <taxon>Sordariomycetidae</taxon>
        <taxon>Sordariales</taxon>
        <taxon>Podosporaceae</taxon>
        <taxon>Podospora</taxon>
    </lineage>
</organism>
<reference evidence="5" key="2">
    <citation type="submission" date="2023-05" db="EMBL/GenBank/DDBJ databases">
        <authorList>
            <consortium name="Lawrence Berkeley National Laboratory"/>
            <person name="Steindorff A."/>
            <person name="Hensen N."/>
            <person name="Bonometti L."/>
            <person name="Westerberg I."/>
            <person name="Brannstrom I.O."/>
            <person name="Guillou S."/>
            <person name="Cros-Aarteil S."/>
            <person name="Calhoun S."/>
            <person name="Haridas S."/>
            <person name="Kuo A."/>
            <person name="Mondo S."/>
            <person name="Pangilinan J."/>
            <person name="Riley R."/>
            <person name="Labutti K."/>
            <person name="Andreopoulos B."/>
            <person name="Lipzen A."/>
            <person name="Chen C."/>
            <person name="Yanf M."/>
            <person name="Daum C."/>
            <person name="Ng V."/>
            <person name="Clum A."/>
            <person name="Ohm R."/>
            <person name="Martin F."/>
            <person name="Silar P."/>
            <person name="Natvig D."/>
            <person name="Lalanne C."/>
            <person name="Gautier V."/>
            <person name="Ament-Velasquez S.L."/>
            <person name="Kruys A."/>
            <person name="Hutchinson M.I."/>
            <person name="Powell A.J."/>
            <person name="Barry K."/>
            <person name="Miller A.N."/>
            <person name="Grigoriev I.V."/>
            <person name="Debuchy R."/>
            <person name="Gladieux P."/>
            <person name="Thoren M.H."/>
            <person name="Johannesson H."/>
        </authorList>
    </citation>
    <scope>NUCLEOTIDE SEQUENCE</scope>
    <source>
        <strain evidence="5">PSN243</strain>
    </source>
</reference>
<reference evidence="5" key="1">
    <citation type="journal article" date="2023" name="Mol. Phylogenet. Evol.">
        <title>Genome-scale phylogeny and comparative genomics of the fungal order Sordariales.</title>
        <authorList>
            <person name="Hensen N."/>
            <person name="Bonometti L."/>
            <person name="Westerberg I."/>
            <person name="Brannstrom I.O."/>
            <person name="Guillou S."/>
            <person name="Cros-Aarteil S."/>
            <person name="Calhoun S."/>
            <person name="Haridas S."/>
            <person name="Kuo A."/>
            <person name="Mondo S."/>
            <person name="Pangilinan J."/>
            <person name="Riley R."/>
            <person name="LaButti K."/>
            <person name="Andreopoulos B."/>
            <person name="Lipzen A."/>
            <person name="Chen C."/>
            <person name="Yan M."/>
            <person name="Daum C."/>
            <person name="Ng V."/>
            <person name="Clum A."/>
            <person name="Steindorff A."/>
            <person name="Ohm R.A."/>
            <person name="Martin F."/>
            <person name="Silar P."/>
            <person name="Natvig D.O."/>
            <person name="Lalanne C."/>
            <person name="Gautier V."/>
            <person name="Ament-Velasquez S.L."/>
            <person name="Kruys A."/>
            <person name="Hutchinson M.I."/>
            <person name="Powell A.J."/>
            <person name="Barry K."/>
            <person name="Miller A.N."/>
            <person name="Grigoriev I.V."/>
            <person name="Debuchy R."/>
            <person name="Gladieux P."/>
            <person name="Hiltunen Thoren M."/>
            <person name="Johannesson H."/>
        </authorList>
    </citation>
    <scope>NUCLEOTIDE SEQUENCE</scope>
    <source>
        <strain evidence="5">PSN243</strain>
    </source>
</reference>
<dbReference type="GO" id="GO:0004557">
    <property type="term" value="F:alpha-galactosidase activity"/>
    <property type="evidence" value="ECO:0007669"/>
    <property type="project" value="UniProtKB-EC"/>
</dbReference>
<evidence type="ECO:0000313" key="5">
    <source>
        <dbReference type="EMBL" id="KAK4448005.1"/>
    </source>
</evidence>
<feature type="signal peptide" evidence="3">
    <location>
        <begin position="1"/>
        <end position="22"/>
    </location>
</feature>
<dbReference type="Pfam" id="PF03537">
    <property type="entry name" value="Glyco_hydro_114"/>
    <property type="match status" value="1"/>
</dbReference>
<protein>
    <recommendedName>
        <fullName evidence="2">alpha-galactosidase</fullName>
        <ecNumber evidence="2">3.2.1.22</ecNumber>
    </recommendedName>
</protein>
<dbReference type="Pfam" id="PF12138">
    <property type="entry name" value="Spherulin4"/>
    <property type="match status" value="1"/>
</dbReference>
<dbReference type="InterPro" id="IPR004352">
    <property type="entry name" value="GH114_TIM-barrel"/>
</dbReference>
<dbReference type="InterPro" id="IPR021986">
    <property type="entry name" value="Spherulin4"/>
</dbReference>
<comment type="caution">
    <text evidence="5">The sequence shown here is derived from an EMBL/GenBank/DDBJ whole genome shotgun (WGS) entry which is preliminary data.</text>
</comment>
<dbReference type="InterPro" id="IPR013785">
    <property type="entry name" value="Aldolase_TIM"/>
</dbReference>
<keyword evidence="3" id="KW-0732">Signal</keyword>
<accession>A0AAV9GJA1</accession>
<feature type="chain" id="PRO_5043776509" description="alpha-galactosidase" evidence="3">
    <location>
        <begin position="23"/>
        <end position="558"/>
    </location>
</feature>
<evidence type="ECO:0000256" key="3">
    <source>
        <dbReference type="SAM" id="SignalP"/>
    </source>
</evidence>
<dbReference type="InterPro" id="IPR017853">
    <property type="entry name" value="GH"/>
</dbReference>
<comment type="catalytic activity">
    <reaction evidence="1">
        <text>Hydrolysis of terminal, non-reducing alpha-D-galactose residues in alpha-D-galactosides, including galactose oligosaccharides, galactomannans and galactolipids.</text>
        <dbReference type="EC" id="3.2.1.22"/>
    </reaction>
</comment>
<dbReference type="SUPFAM" id="SSF51445">
    <property type="entry name" value="(Trans)glycosidases"/>
    <property type="match status" value="1"/>
</dbReference>
<dbReference type="PANTHER" id="PTHR35273">
    <property type="entry name" value="ALPHA-1,4 POLYGALACTOSAMINIDASE, PUTATIVE (AFU_ORTHOLOGUE AFUA_3G07890)-RELATED"/>
    <property type="match status" value="1"/>
</dbReference>
<dbReference type="Proteomes" id="UP001321760">
    <property type="component" value="Unassembled WGS sequence"/>
</dbReference>
<name>A0AAV9GJA1_9PEZI</name>